<feature type="transmembrane region" description="Helical" evidence="11">
    <location>
        <begin position="22"/>
        <end position="41"/>
    </location>
</feature>
<evidence type="ECO:0000313" key="13">
    <source>
        <dbReference type="Proteomes" id="UP000694844"/>
    </source>
</evidence>
<dbReference type="AlphaFoldDB" id="A0A8B8CSI1"/>
<protein>
    <submittedName>
        <fullName evidence="14">Prostaglandin E2 receptor EP4 subtype-like</fullName>
    </submittedName>
</protein>
<dbReference type="InterPro" id="IPR000276">
    <property type="entry name" value="GPCR_Rhodpsn"/>
</dbReference>
<dbReference type="SUPFAM" id="SSF81321">
    <property type="entry name" value="Family A G protein-coupled receptor-like"/>
    <property type="match status" value="1"/>
</dbReference>
<sequence length="330" mass="38567">MRNQTVYRILCEEKENESVVPVYLQLVFGAFGNILAVILLLASRHEHRWQTIYVLFTGLVLVDLIHNCVCYPLVLQRYITHFTWCFSIPMCDFYSFMETCSHLASGMIIGLMTIDRYLYITRRRNQNENNPRRRTYACALLIVLIFASIIAGLQLMGLGNSQLYYPGSWCFLDFTDKTIGNRVNATIYSVIGLCSLFVTVIVGVKTIYIIRRNPEYQALLLDNNLVTGVYDEHVTTFLVISMVTFLLLWSPLLIDILLHTCNLSTTNSRKELWLIRLMYLNTQINPWIYVILRKESMRRCFVMVSLCWRRLCNRENHQTQENNQDSGFFQ</sequence>
<dbReference type="GO" id="GO:0005886">
    <property type="term" value="C:plasma membrane"/>
    <property type="evidence" value="ECO:0007669"/>
    <property type="project" value="UniProtKB-SubCell"/>
</dbReference>
<evidence type="ECO:0000256" key="9">
    <source>
        <dbReference type="ARBA" id="ARBA00023224"/>
    </source>
</evidence>
<feature type="transmembrane region" description="Helical" evidence="11">
    <location>
        <begin position="135"/>
        <end position="156"/>
    </location>
</feature>
<keyword evidence="8" id="KW-0325">Glycoprotein</keyword>
<keyword evidence="3 10" id="KW-0812">Transmembrane</keyword>
<dbReference type="GO" id="GO:0007204">
    <property type="term" value="P:positive regulation of cytosolic calcium ion concentration"/>
    <property type="evidence" value="ECO:0007669"/>
    <property type="project" value="TreeGrafter"/>
</dbReference>
<dbReference type="GO" id="GO:0004930">
    <property type="term" value="F:G protein-coupled receptor activity"/>
    <property type="evidence" value="ECO:0007669"/>
    <property type="project" value="UniProtKB-KW"/>
</dbReference>
<feature type="domain" description="G-protein coupled receptors family 1 profile" evidence="12">
    <location>
        <begin position="32"/>
        <end position="289"/>
    </location>
</feature>
<dbReference type="PRINTS" id="PR01788">
    <property type="entry name" value="PROSTANOIDR"/>
</dbReference>
<proteinExistence type="inferred from homology"/>
<name>A0A8B8CSI1_CRAVI</name>
<evidence type="ECO:0000256" key="8">
    <source>
        <dbReference type="ARBA" id="ARBA00023180"/>
    </source>
</evidence>
<evidence type="ECO:0000256" key="2">
    <source>
        <dbReference type="ARBA" id="ARBA00022475"/>
    </source>
</evidence>
<reference evidence="14" key="1">
    <citation type="submission" date="2025-08" db="UniProtKB">
        <authorList>
            <consortium name="RefSeq"/>
        </authorList>
    </citation>
    <scope>IDENTIFICATION</scope>
    <source>
        <tissue evidence="14">Whole sample</tissue>
    </source>
</reference>
<evidence type="ECO:0000256" key="11">
    <source>
        <dbReference type="SAM" id="Phobius"/>
    </source>
</evidence>
<evidence type="ECO:0000256" key="7">
    <source>
        <dbReference type="ARBA" id="ARBA00023170"/>
    </source>
</evidence>
<dbReference type="KEGG" id="cvn:111121271"/>
<dbReference type="GO" id="GO:0007189">
    <property type="term" value="P:adenylate cyclase-activating G protein-coupled receptor signaling pathway"/>
    <property type="evidence" value="ECO:0007669"/>
    <property type="project" value="TreeGrafter"/>
</dbReference>
<dbReference type="PROSITE" id="PS50262">
    <property type="entry name" value="G_PROTEIN_RECEP_F1_2"/>
    <property type="match status" value="1"/>
</dbReference>
<dbReference type="PANTHER" id="PTHR11866">
    <property type="entry name" value="G-PROTEIN COUPLED RECEPTOR FAMILY 1 MEMBER"/>
    <property type="match status" value="1"/>
</dbReference>
<keyword evidence="7 10" id="KW-0675">Receptor</keyword>
<evidence type="ECO:0000256" key="1">
    <source>
        <dbReference type="ARBA" id="ARBA00004651"/>
    </source>
</evidence>
<dbReference type="RefSeq" id="XP_022318169.1">
    <property type="nucleotide sequence ID" value="XM_022462461.1"/>
</dbReference>
<feature type="transmembrane region" description="Helical" evidence="11">
    <location>
        <begin position="187"/>
        <end position="210"/>
    </location>
</feature>
<keyword evidence="6 11" id="KW-0472">Membrane</keyword>
<feature type="transmembrane region" description="Helical" evidence="11">
    <location>
        <begin position="273"/>
        <end position="292"/>
    </location>
</feature>
<dbReference type="PANTHER" id="PTHR11866:SF16">
    <property type="entry name" value="PROSTAGLANDIN E2 RECEPTOR EP4 SUBTYPE-LIKE PROTEIN"/>
    <property type="match status" value="1"/>
</dbReference>
<keyword evidence="2" id="KW-1003">Cell membrane</keyword>
<evidence type="ECO:0000256" key="5">
    <source>
        <dbReference type="ARBA" id="ARBA00023040"/>
    </source>
</evidence>
<accession>A0A8B8CSI1</accession>
<dbReference type="Pfam" id="PF00001">
    <property type="entry name" value="7tm_1"/>
    <property type="match status" value="1"/>
</dbReference>
<dbReference type="PRINTS" id="PR00237">
    <property type="entry name" value="GPCRRHODOPSN"/>
</dbReference>
<dbReference type="PROSITE" id="PS00237">
    <property type="entry name" value="G_PROTEIN_RECEP_F1_1"/>
    <property type="match status" value="1"/>
</dbReference>
<feature type="transmembrane region" description="Helical" evidence="11">
    <location>
        <begin position="234"/>
        <end position="253"/>
    </location>
</feature>
<keyword evidence="13" id="KW-1185">Reference proteome</keyword>
<evidence type="ECO:0000256" key="10">
    <source>
        <dbReference type="RuleBase" id="RU000688"/>
    </source>
</evidence>
<comment type="similarity">
    <text evidence="10">Belongs to the G-protein coupled receptor 1 family.</text>
</comment>
<feature type="transmembrane region" description="Helical" evidence="11">
    <location>
        <begin position="53"/>
        <end position="74"/>
    </location>
</feature>
<keyword evidence="9 10" id="KW-0807">Transducer</keyword>
<organism evidence="13 14">
    <name type="scientific">Crassostrea virginica</name>
    <name type="common">Eastern oyster</name>
    <dbReference type="NCBI Taxonomy" id="6565"/>
    <lineage>
        <taxon>Eukaryota</taxon>
        <taxon>Metazoa</taxon>
        <taxon>Spiralia</taxon>
        <taxon>Lophotrochozoa</taxon>
        <taxon>Mollusca</taxon>
        <taxon>Bivalvia</taxon>
        <taxon>Autobranchia</taxon>
        <taxon>Pteriomorphia</taxon>
        <taxon>Ostreida</taxon>
        <taxon>Ostreoidea</taxon>
        <taxon>Ostreidae</taxon>
        <taxon>Crassostrea</taxon>
    </lineage>
</organism>
<evidence type="ECO:0000256" key="3">
    <source>
        <dbReference type="ARBA" id="ARBA00022692"/>
    </source>
</evidence>
<dbReference type="GeneID" id="111121271"/>
<comment type="subcellular location">
    <subcellularLocation>
        <location evidence="1">Cell membrane</location>
        <topology evidence="1">Multi-pass membrane protein</topology>
    </subcellularLocation>
</comment>
<dbReference type="Gene3D" id="1.20.1070.10">
    <property type="entry name" value="Rhodopsin 7-helix transmembrane proteins"/>
    <property type="match status" value="1"/>
</dbReference>
<dbReference type="Proteomes" id="UP000694844">
    <property type="component" value="Chromosome 2"/>
</dbReference>
<keyword evidence="4 11" id="KW-1133">Transmembrane helix</keyword>
<evidence type="ECO:0000256" key="4">
    <source>
        <dbReference type="ARBA" id="ARBA00022989"/>
    </source>
</evidence>
<dbReference type="OrthoDB" id="6122971at2759"/>
<dbReference type="InterPro" id="IPR017452">
    <property type="entry name" value="GPCR_Rhodpsn_7TM"/>
</dbReference>
<gene>
    <name evidence="14" type="primary">LOC111121271</name>
</gene>
<evidence type="ECO:0000259" key="12">
    <source>
        <dbReference type="PROSITE" id="PS50262"/>
    </source>
</evidence>
<keyword evidence="5 10" id="KW-0297">G-protein coupled receptor</keyword>
<evidence type="ECO:0000256" key="6">
    <source>
        <dbReference type="ARBA" id="ARBA00023136"/>
    </source>
</evidence>
<dbReference type="InterPro" id="IPR008365">
    <property type="entry name" value="Prostanoid_rcpt"/>
</dbReference>
<evidence type="ECO:0000313" key="14">
    <source>
        <dbReference type="RefSeq" id="XP_022318169.1"/>
    </source>
</evidence>